<dbReference type="SUPFAM" id="SSF56219">
    <property type="entry name" value="DNase I-like"/>
    <property type="match status" value="1"/>
</dbReference>
<dbReference type="Gene3D" id="3.60.10.10">
    <property type="entry name" value="Endonuclease/exonuclease/phosphatase"/>
    <property type="match status" value="1"/>
</dbReference>
<name>A0A445CH08_ARAHY</name>
<dbReference type="Proteomes" id="UP000289738">
    <property type="component" value="Chromosome A07"/>
</dbReference>
<reference evidence="1 2" key="1">
    <citation type="submission" date="2019-01" db="EMBL/GenBank/DDBJ databases">
        <title>Sequencing of cultivated peanut Arachis hypogaea provides insights into genome evolution and oil improvement.</title>
        <authorList>
            <person name="Chen X."/>
        </authorList>
    </citation>
    <scope>NUCLEOTIDE SEQUENCE [LARGE SCALE GENOMIC DNA]</scope>
    <source>
        <strain evidence="2">cv. Fuhuasheng</strain>
        <tissue evidence="1">Leaves</tissue>
    </source>
</reference>
<protein>
    <recommendedName>
        <fullName evidence="3">Endonuclease/exonuclease/phosphatase domain-containing protein</fullName>
    </recommendedName>
</protein>
<accession>A0A445CH08</accession>
<dbReference type="AlphaFoldDB" id="A0A445CH08"/>
<dbReference type="EMBL" id="SDMP01000007">
    <property type="protein sequence ID" value="RYR50212.1"/>
    <property type="molecule type" value="Genomic_DNA"/>
</dbReference>
<sequence>MDITFHSSQMVHLELKQRQSQPWFLSAIYGNPQRASRRVLWNEIRDLSSNINQPWCLIGDFNAILKDFERKGSARSNPRGAYSEFQACSSDCCLFDLGYYGWPFT</sequence>
<dbReference type="PANTHER" id="PTHR35218">
    <property type="entry name" value="RNASE H DOMAIN-CONTAINING PROTEIN"/>
    <property type="match status" value="1"/>
</dbReference>
<evidence type="ECO:0000313" key="2">
    <source>
        <dbReference type="Proteomes" id="UP000289738"/>
    </source>
</evidence>
<dbReference type="PANTHER" id="PTHR35218:SF9">
    <property type="entry name" value="ENDONUCLEASE_EXONUCLEASE_PHOSPHATASE DOMAIN-CONTAINING PROTEIN"/>
    <property type="match status" value="1"/>
</dbReference>
<gene>
    <name evidence="1" type="ORF">Ahy_A07g036815</name>
</gene>
<dbReference type="InterPro" id="IPR036691">
    <property type="entry name" value="Endo/exonu/phosph_ase_sf"/>
</dbReference>
<organism evidence="1 2">
    <name type="scientific">Arachis hypogaea</name>
    <name type="common">Peanut</name>
    <dbReference type="NCBI Taxonomy" id="3818"/>
    <lineage>
        <taxon>Eukaryota</taxon>
        <taxon>Viridiplantae</taxon>
        <taxon>Streptophyta</taxon>
        <taxon>Embryophyta</taxon>
        <taxon>Tracheophyta</taxon>
        <taxon>Spermatophyta</taxon>
        <taxon>Magnoliopsida</taxon>
        <taxon>eudicotyledons</taxon>
        <taxon>Gunneridae</taxon>
        <taxon>Pentapetalae</taxon>
        <taxon>rosids</taxon>
        <taxon>fabids</taxon>
        <taxon>Fabales</taxon>
        <taxon>Fabaceae</taxon>
        <taxon>Papilionoideae</taxon>
        <taxon>50 kb inversion clade</taxon>
        <taxon>dalbergioids sensu lato</taxon>
        <taxon>Dalbergieae</taxon>
        <taxon>Pterocarpus clade</taxon>
        <taxon>Arachis</taxon>
    </lineage>
</organism>
<evidence type="ECO:0008006" key="3">
    <source>
        <dbReference type="Google" id="ProtNLM"/>
    </source>
</evidence>
<comment type="caution">
    <text evidence="1">The sequence shown here is derived from an EMBL/GenBank/DDBJ whole genome shotgun (WGS) entry which is preliminary data.</text>
</comment>
<proteinExistence type="predicted"/>
<evidence type="ECO:0000313" key="1">
    <source>
        <dbReference type="EMBL" id="RYR50212.1"/>
    </source>
</evidence>
<keyword evidence="2" id="KW-1185">Reference proteome</keyword>